<evidence type="ECO:0000313" key="9">
    <source>
        <dbReference type="EMBL" id="TFB02024.1"/>
    </source>
</evidence>
<evidence type="ECO:0000256" key="1">
    <source>
        <dbReference type="ARBA" id="ARBA00001968"/>
    </source>
</evidence>
<keyword evidence="10" id="KW-1185">Reference proteome</keyword>
<evidence type="ECO:0000256" key="7">
    <source>
        <dbReference type="RuleBase" id="RU367113"/>
    </source>
</evidence>
<comment type="function">
    <text evidence="5">Decapping enzyme for NAD-capped RNAs: specifically hydrolyzes the nicotinamide adenine dinucleotide (NAD) cap from a subset of RNAs by removing the entire NAD moiety from the 5'-end of an NAD-capped RNA. The NAD-cap is present at the 5'-end of some RNAs and snoRNAs. In contrast to the canonical 5'-end N7 methylguanosine (m7G) cap, the NAD cap promotes mRNA decay. Also acts as a non-canonical decapping enzyme that removes the entire cap structure of m7G capped or incompletely capped RNAs. Has decapping activity toward incomplete 5'-end m7G cap mRNAs such as unmethylated 5'-end-capped RNA (cap0), while it has no activity toward 2'-O-ribose methylated m7G cap (cap1). Also possesses RNA 5'-pyrophosphohydrolase activity by hydrolyzing the 5'-end triphosphate to release pyrophosphates. Stimulates exoribonuclease activity of Rat1, allowing it to degrade RNAs with stable secondary structure more effectively.</text>
</comment>
<gene>
    <name evidence="9" type="ORF">CCMA1212_005863</name>
</gene>
<comment type="cofactor">
    <cofactor evidence="1 7">
        <name>a divalent metal cation</name>
        <dbReference type="ChEBI" id="CHEBI:60240"/>
    </cofactor>
</comment>
<name>A0ABY2H2X0_9HYPO</name>
<evidence type="ECO:0000256" key="2">
    <source>
        <dbReference type="ARBA" id="ARBA00006562"/>
    </source>
</evidence>
<evidence type="ECO:0000256" key="4">
    <source>
        <dbReference type="ARBA" id="ARBA00044692"/>
    </source>
</evidence>
<keyword evidence="7" id="KW-0694">RNA-binding</keyword>
<evidence type="ECO:0000256" key="3">
    <source>
        <dbReference type="ARBA" id="ARBA00044676"/>
    </source>
</evidence>
<keyword evidence="7" id="KW-0547">Nucleotide-binding</keyword>
<comment type="catalytic activity">
    <reaction evidence="3">
        <text>a 5'-end (N(7)-methyl 5'-triphosphoguanosine)-ribonucleoside-ribonucleotide in mRNA + H2O = a (N(7)-methyl 5'-triphosphoguanosine)-nucleoside + a 5'-end phospho-ribonucleoside in mRNA + H(+)</text>
        <dbReference type="Rhea" id="RHEA:66928"/>
        <dbReference type="Rhea" id="RHEA-COMP:15692"/>
        <dbReference type="Rhea" id="RHEA-COMP:17313"/>
        <dbReference type="ChEBI" id="CHEBI:15377"/>
        <dbReference type="ChEBI" id="CHEBI:15378"/>
        <dbReference type="ChEBI" id="CHEBI:138282"/>
        <dbReference type="ChEBI" id="CHEBI:172876"/>
        <dbReference type="ChEBI" id="CHEBI:172877"/>
    </reaction>
    <physiologicalReaction direction="left-to-right" evidence="3">
        <dbReference type="Rhea" id="RHEA:66929"/>
    </physiologicalReaction>
</comment>
<organism evidence="9 10">
    <name type="scientific">Trichoderma ghanense</name>
    <dbReference type="NCBI Taxonomy" id="65468"/>
    <lineage>
        <taxon>Eukaryota</taxon>
        <taxon>Fungi</taxon>
        <taxon>Dikarya</taxon>
        <taxon>Ascomycota</taxon>
        <taxon>Pezizomycotina</taxon>
        <taxon>Sordariomycetes</taxon>
        <taxon>Hypocreomycetidae</taxon>
        <taxon>Hypocreales</taxon>
        <taxon>Hypocreaceae</taxon>
        <taxon>Trichoderma</taxon>
    </lineage>
</organism>
<dbReference type="PANTHER" id="PTHR12395">
    <property type="entry name" value="DOM-3 RELATED"/>
    <property type="match status" value="1"/>
</dbReference>
<evidence type="ECO:0000313" key="10">
    <source>
        <dbReference type="Proteomes" id="UP001642720"/>
    </source>
</evidence>
<dbReference type="InterPro" id="IPR039039">
    <property type="entry name" value="RAI1-like_fam"/>
</dbReference>
<keyword evidence="7" id="KW-0540">Nuclease</keyword>
<comment type="subcellular location">
    <subcellularLocation>
        <location evidence="7">Nucleus</location>
    </subcellularLocation>
</comment>
<evidence type="ECO:0000256" key="5">
    <source>
        <dbReference type="ARBA" id="ARBA00046211"/>
    </source>
</evidence>
<comment type="catalytic activity">
    <reaction evidence="4">
        <text>a 5'-end triphospho-ribonucleoside in mRNA + H2O = a 5'-end phospho-ribonucleoside in mRNA + diphosphate + H(+)</text>
        <dbReference type="Rhea" id="RHEA:78683"/>
        <dbReference type="Rhea" id="RHEA-COMP:15692"/>
        <dbReference type="Rhea" id="RHEA-COMP:17164"/>
        <dbReference type="ChEBI" id="CHEBI:15377"/>
        <dbReference type="ChEBI" id="CHEBI:15378"/>
        <dbReference type="ChEBI" id="CHEBI:33019"/>
        <dbReference type="ChEBI" id="CHEBI:138282"/>
        <dbReference type="ChEBI" id="CHEBI:167618"/>
    </reaction>
    <physiologicalReaction direction="left-to-right" evidence="4">
        <dbReference type="Rhea" id="RHEA:78684"/>
    </physiologicalReaction>
</comment>
<feature type="domain" description="RAI1-like" evidence="8">
    <location>
        <begin position="21"/>
        <end position="350"/>
    </location>
</feature>
<keyword evidence="7" id="KW-0479">Metal-binding</keyword>
<protein>
    <recommendedName>
        <fullName evidence="7">Decapping nuclease</fullName>
        <ecNumber evidence="7">3.6.1.-</ecNumber>
    </recommendedName>
</protein>
<dbReference type="EC" id="3.6.1.-" evidence="7"/>
<evidence type="ECO:0000256" key="6">
    <source>
        <dbReference type="ARBA" id="ARBA00048124"/>
    </source>
</evidence>
<sequence>MPPSFSVQPVMRFVGASQPVKRPKEIACFSYDENHEFRPDDSSLKYYYPPQLGVDLSRGFNTFVKHDDSQDEHLDSLLKAIVLHEQETGTKIDAKMVTWRGMMTKSGQAAPNPSTNSFIEENHAHKMLSRQKERRGNPGRGPPPEVMQFWGYKFETLSTLPAPWAETSRDFIEGRETQVVNNKEQYCSIVRTGIGKTVLCLGGEVDAIWDSKPQEKGSPINWVELKTSAEIRHPGDMETFHRKLMKYWIQSFLLGVPKIIVGFRDRDGLLVDIKEIETQQIPQTVNARPNAPWNADVCVNFAAAFLEWLTQTINDEGVWRISRRTAHSPLIEVYKVEETGHGDILTDEFKNWRIKLDLGTSKS</sequence>
<dbReference type="PANTHER" id="PTHR12395:SF9">
    <property type="entry name" value="DECAPPING AND EXORIBONUCLEASE PROTEIN"/>
    <property type="match status" value="1"/>
</dbReference>
<comment type="catalytic activity">
    <reaction evidence="6">
        <text>a 5'-end NAD(+)-phospho-ribonucleoside in mRNA + H2O = a 5'-end phospho-ribonucleoside in mRNA + NAD(+) + H(+)</text>
        <dbReference type="Rhea" id="RHEA:60880"/>
        <dbReference type="Rhea" id="RHEA-COMP:15692"/>
        <dbReference type="Rhea" id="RHEA-COMP:15698"/>
        <dbReference type="ChEBI" id="CHEBI:15377"/>
        <dbReference type="ChEBI" id="CHEBI:15378"/>
        <dbReference type="ChEBI" id="CHEBI:57540"/>
        <dbReference type="ChEBI" id="CHEBI:138282"/>
        <dbReference type="ChEBI" id="CHEBI:144029"/>
    </reaction>
    <physiologicalReaction direction="left-to-right" evidence="6">
        <dbReference type="Rhea" id="RHEA:60881"/>
    </physiologicalReaction>
</comment>
<keyword evidence="7" id="KW-0539">Nucleus</keyword>
<dbReference type="GeneID" id="300577558"/>
<keyword evidence="7" id="KW-0378">Hydrolase</keyword>
<dbReference type="RefSeq" id="XP_073558225.1">
    <property type="nucleotide sequence ID" value="XM_073703108.1"/>
</dbReference>
<evidence type="ECO:0000259" key="8">
    <source>
        <dbReference type="Pfam" id="PF08652"/>
    </source>
</evidence>
<reference evidence="9 10" key="1">
    <citation type="submission" date="2018-01" db="EMBL/GenBank/DDBJ databases">
        <title>Genome characterization of the sugarcane-associated fungus Trichoderma ghanense CCMA-1212 and their application in lignocelulose bioconversion.</title>
        <authorList>
            <person name="Steindorff A.S."/>
            <person name="Mendes T.D."/>
            <person name="Vilela E.S.D."/>
            <person name="Rodrigues D.S."/>
            <person name="Formighieri E.F."/>
            <person name="Melo I.S."/>
            <person name="Favaro L.C.L."/>
        </authorList>
    </citation>
    <scope>NUCLEOTIDE SEQUENCE [LARGE SCALE GENOMIC DNA]</scope>
    <source>
        <strain evidence="9 10">CCMA-1212</strain>
    </source>
</reference>
<comment type="caution">
    <text evidence="9">The sequence shown here is derived from an EMBL/GenBank/DDBJ whole genome shotgun (WGS) entry which is preliminary data.</text>
</comment>
<comment type="similarity">
    <text evidence="2 7">Belongs to the DXO/Dom3Z family.</text>
</comment>
<dbReference type="Pfam" id="PF08652">
    <property type="entry name" value="RAI1"/>
    <property type="match status" value="1"/>
</dbReference>
<dbReference type="Proteomes" id="UP001642720">
    <property type="component" value="Unassembled WGS sequence"/>
</dbReference>
<proteinExistence type="inferred from homology"/>
<dbReference type="InterPro" id="IPR013961">
    <property type="entry name" value="RAI1"/>
</dbReference>
<accession>A0ABY2H2X0</accession>
<dbReference type="EMBL" id="PPTA01000007">
    <property type="protein sequence ID" value="TFB02024.1"/>
    <property type="molecule type" value="Genomic_DNA"/>
</dbReference>